<accession>A0A915NJ53</accession>
<keyword evidence="1" id="KW-1185">Reference proteome</keyword>
<name>A0A915NJ53_9BILA</name>
<sequence>MRFIKNTIIPNKLKNAWDRMEESRIKSFVTDNKSTTEFFMLISPYLLNLTNLDSISATNWKLASTHASASTSSATPGGSYKRNLGYTSYVETEIWENEKAGLVTVTGNVQKIMRESITRARVYAT</sequence>
<dbReference type="Proteomes" id="UP000887560">
    <property type="component" value="Unplaced"/>
</dbReference>
<proteinExistence type="predicted"/>
<evidence type="ECO:0000313" key="2">
    <source>
        <dbReference type="WBParaSite" id="scf7180000419166.g3465"/>
    </source>
</evidence>
<dbReference type="AlphaFoldDB" id="A0A915NJ53"/>
<protein>
    <submittedName>
        <fullName evidence="2">Uncharacterized protein</fullName>
    </submittedName>
</protein>
<evidence type="ECO:0000313" key="1">
    <source>
        <dbReference type="Proteomes" id="UP000887560"/>
    </source>
</evidence>
<reference evidence="2" key="1">
    <citation type="submission" date="2022-11" db="UniProtKB">
        <authorList>
            <consortium name="WormBaseParasite"/>
        </authorList>
    </citation>
    <scope>IDENTIFICATION</scope>
</reference>
<organism evidence="1 2">
    <name type="scientific">Meloidogyne floridensis</name>
    <dbReference type="NCBI Taxonomy" id="298350"/>
    <lineage>
        <taxon>Eukaryota</taxon>
        <taxon>Metazoa</taxon>
        <taxon>Ecdysozoa</taxon>
        <taxon>Nematoda</taxon>
        <taxon>Chromadorea</taxon>
        <taxon>Rhabditida</taxon>
        <taxon>Tylenchina</taxon>
        <taxon>Tylenchomorpha</taxon>
        <taxon>Tylenchoidea</taxon>
        <taxon>Meloidogynidae</taxon>
        <taxon>Meloidogyninae</taxon>
        <taxon>Meloidogyne</taxon>
    </lineage>
</organism>
<dbReference type="WBParaSite" id="scf7180000419166.g3465">
    <property type="protein sequence ID" value="scf7180000419166.g3465"/>
    <property type="gene ID" value="scf7180000419166.g3465"/>
</dbReference>